<accession>A0A2K9NWT9</accession>
<dbReference type="GO" id="GO:0006412">
    <property type="term" value="P:translation"/>
    <property type="evidence" value="ECO:0007669"/>
    <property type="project" value="UniProtKB-UniRule"/>
</dbReference>
<dbReference type="PANTHER" id="PTHR11620">
    <property type="entry name" value="60S RIBOSOMAL PROTEIN L23A"/>
    <property type="match status" value="1"/>
</dbReference>
<name>A0A2K9NWT9_BACTC</name>
<proteinExistence type="inferred from homology"/>
<protein>
    <recommendedName>
        <fullName evidence="6">Large ribosomal subunit protein uL23</fullName>
    </recommendedName>
</protein>
<dbReference type="Gene3D" id="3.30.70.330">
    <property type="match status" value="1"/>
</dbReference>
<evidence type="ECO:0000256" key="4">
    <source>
        <dbReference type="ARBA" id="ARBA00022980"/>
    </source>
</evidence>
<keyword evidence="8" id="KW-1185">Reference proteome</keyword>
<evidence type="ECO:0000256" key="3">
    <source>
        <dbReference type="ARBA" id="ARBA00022884"/>
    </source>
</evidence>
<dbReference type="AlphaFoldDB" id="A0A2K9NWT9"/>
<evidence type="ECO:0000256" key="1">
    <source>
        <dbReference type="ARBA" id="ARBA00006700"/>
    </source>
</evidence>
<evidence type="ECO:0000256" key="2">
    <source>
        <dbReference type="ARBA" id="ARBA00022730"/>
    </source>
</evidence>
<dbReference type="GO" id="GO:0019843">
    <property type="term" value="F:rRNA binding"/>
    <property type="evidence" value="ECO:0007669"/>
    <property type="project" value="UniProtKB-UniRule"/>
</dbReference>
<organism evidence="7 8">
    <name type="scientific">Bacteriovorax stolpii</name>
    <name type="common">Bdellovibrio stolpii</name>
    <dbReference type="NCBI Taxonomy" id="960"/>
    <lineage>
        <taxon>Bacteria</taxon>
        <taxon>Pseudomonadati</taxon>
        <taxon>Bdellovibrionota</taxon>
        <taxon>Bacteriovoracia</taxon>
        <taxon>Bacteriovoracales</taxon>
        <taxon>Bacteriovoracaceae</taxon>
        <taxon>Bacteriovorax</taxon>
    </lineage>
</organism>
<keyword evidence="2 6" id="KW-0699">rRNA-binding</keyword>
<evidence type="ECO:0000256" key="5">
    <source>
        <dbReference type="ARBA" id="ARBA00023274"/>
    </source>
</evidence>
<dbReference type="Proteomes" id="UP000235584">
    <property type="component" value="Chromosome"/>
</dbReference>
<dbReference type="SUPFAM" id="SSF54189">
    <property type="entry name" value="Ribosomal proteins S24e, L23 and L15e"/>
    <property type="match status" value="1"/>
</dbReference>
<keyword evidence="5 6" id="KW-0687">Ribonucleoprotein</keyword>
<comment type="function">
    <text evidence="6">One of the early assembly proteins it binds 23S rRNA. One of the proteins that surrounds the polypeptide exit tunnel on the outside of the ribosome. Forms the main docking site for trigger factor binding to the ribosome.</text>
</comment>
<dbReference type="GO" id="GO:1990904">
    <property type="term" value="C:ribonucleoprotein complex"/>
    <property type="evidence" value="ECO:0007669"/>
    <property type="project" value="UniProtKB-KW"/>
</dbReference>
<evidence type="ECO:0000313" key="8">
    <source>
        <dbReference type="Proteomes" id="UP000235584"/>
    </source>
</evidence>
<dbReference type="FunFam" id="3.30.70.330:FF:000001">
    <property type="entry name" value="50S ribosomal protein L23"/>
    <property type="match status" value="1"/>
</dbReference>
<dbReference type="Pfam" id="PF00276">
    <property type="entry name" value="Ribosomal_L23"/>
    <property type="match status" value="1"/>
</dbReference>
<keyword evidence="4 6" id="KW-0689">Ribosomal protein</keyword>
<dbReference type="HAMAP" id="MF_01369_B">
    <property type="entry name" value="Ribosomal_uL23_B"/>
    <property type="match status" value="1"/>
</dbReference>
<dbReference type="OrthoDB" id="9793353at2"/>
<dbReference type="InterPro" id="IPR012677">
    <property type="entry name" value="Nucleotide-bd_a/b_plait_sf"/>
</dbReference>
<reference evidence="7 8" key="1">
    <citation type="submission" date="2018-01" db="EMBL/GenBank/DDBJ databases">
        <title>Complete genome sequence of Bacteriovorax stolpii DSM12778.</title>
        <authorList>
            <person name="Tang B."/>
            <person name="Chang J."/>
        </authorList>
    </citation>
    <scope>NUCLEOTIDE SEQUENCE [LARGE SCALE GENOMIC DNA]</scope>
    <source>
        <strain evidence="7 8">DSM 12778</strain>
    </source>
</reference>
<dbReference type="GO" id="GO:0005840">
    <property type="term" value="C:ribosome"/>
    <property type="evidence" value="ECO:0007669"/>
    <property type="project" value="UniProtKB-KW"/>
</dbReference>
<evidence type="ECO:0000256" key="6">
    <source>
        <dbReference type="HAMAP-Rule" id="MF_01369"/>
    </source>
</evidence>
<dbReference type="RefSeq" id="WP_102245277.1">
    <property type="nucleotide sequence ID" value="NZ_CP025704.1"/>
</dbReference>
<dbReference type="InterPro" id="IPR012678">
    <property type="entry name" value="Ribosomal_uL23/eL15/eS24_sf"/>
</dbReference>
<keyword evidence="3 6" id="KW-0694">RNA-binding</keyword>
<evidence type="ECO:0000313" key="7">
    <source>
        <dbReference type="EMBL" id="AUN99988.1"/>
    </source>
</evidence>
<comment type="subunit">
    <text evidence="6">Part of the 50S ribosomal subunit. Contacts protein L29, and trigger factor when it is bound to the ribosome.</text>
</comment>
<comment type="similarity">
    <text evidence="1 6">Belongs to the universal ribosomal protein uL23 family.</text>
</comment>
<sequence length="96" mass="10618">MAAINDVIVKPLITEKISADSEANNRYGFVVNLKANKNQIKNAVEAFYDVKVVAIRTAVIPGKTKRTAKAYKKTSSYKKALVQLAEGQKIEFFKGI</sequence>
<dbReference type="EMBL" id="CP025704">
    <property type="protein sequence ID" value="AUN99988.1"/>
    <property type="molecule type" value="Genomic_DNA"/>
</dbReference>
<dbReference type="GO" id="GO:0003735">
    <property type="term" value="F:structural constituent of ribosome"/>
    <property type="evidence" value="ECO:0007669"/>
    <property type="project" value="InterPro"/>
</dbReference>
<dbReference type="KEGG" id="bsto:C0V70_18115"/>
<dbReference type="InterPro" id="IPR013025">
    <property type="entry name" value="Ribosomal_uL23-like"/>
</dbReference>
<dbReference type="NCBIfam" id="NF004363">
    <property type="entry name" value="PRK05738.2-4"/>
    <property type="match status" value="1"/>
</dbReference>
<gene>
    <name evidence="6" type="primary">rplW</name>
    <name evidence="7" type="ORF">C0V70_18115</name>
</gene>